<dbReference type="EMBL" id="GBRH01199238">
    <property type="protein sequence ID" value="JAD98657.1"/>
    <property type="molecule type" value="Transcribed_RNA"/>
</dbReference>
<reference evidence="1" key="1">
    <citation type="submission" date="2014-09" db="EMBL/GenBank/DDBJ databases">
        <authorList>
            <person name="Magalhaes I.L.F."/>
            <person name="Oliveira U."/>
            <person name="Santos F.R."/>
            <person name="Vidigal T.H.D.A."/>
            <person name="Brescovit A.D."/>
            <person name="Santos A.J."/>
        </authorList>
    </citation>
    <scope>NUCLEOTIDE SEQUENCE</scope>
    <source>
        <tissue evidence="1">Shoot tissue taken approximately 20 cm above the soil surface</tissue>
    </source>
</reference>
<name>A0A0A9ERM1_ARUDO</name>
<organism evidence="1">
    <name type="scientific">Arundo donax</name>
    <name type="common">Giant reed</name>
    <name type="synonym">Donax arundinaceus</name>
    <dbReference type="NCBI Taxonomy" id="35708"/>
    <lineage>
        <taxon>Eukaryota</taxon>
        <taxon>Viridiplantae</taxon>
        <taxon>Streptophyta</taxon>
        <taxon>Embryophyta</taxon>
        <taxon>Tracheophyta</taxon>
        <taxon>Spermatophyta</taxon>
        <taxon>Magnoliopsida</taxon>
        <taxon>Liliopsida</taxon>
        <taxon>Poales</taxon>
        <taxon>Poaceae</taxon>
        <taxon>PACMAD clade</taxon>
        <taxon>Arundinoideae</taxon>
        <taxon>Arundineae</taxon>
        <taxon>Arundo</taxon>
    </lineage>
</organism>
<reference evidence="1" key="2">
    <citation type="journal article" date="2015" name="Data Brief">
        <title>Shoot transcriptome of the giant reed, Arundo donax.</title>
        <authorList>
            <person name="Barrero R.A."/>
            <person name="Guerrero F.D."/>
            <person name="Moolhuijzen P."/>
            <person name="Goolsby J.A."/>
            <person name="Tidwell J."/>
            <person name="Bellgard S.E."/>
            <person name="Bellgard M.I."/>
        </authorList>
    </citation>
    <scope>NUCLEOTIDE SEQUENCE</scope>
    <source>
        <tissue evidence="1">Shoot tissue taken approximately 20 cm above the soil surface</tissue>
    </source>
</reference>
<accession>A0A0A9ERM1</accession>
<sequence>MPLLVEHMTKLSSLLLRIASSHSVICLFVRIPELLQFAWKVLRTS</sequence>
<proteinExistence type="predicted"/>
<evidence type="ECO:0000313" key="1">
    <source>
        <dbReference type="EMBL" id="JAD98657.1"/>
    </source>
</evidence>
<dbReference type="AlphaFoldDB" id="A0A0A9ERM1"/>
<protein>
    <submittedName>
        <fullName evidence="1">Uncharacterized protein</fullName>
    </submittedName>
</protein>